<reference evidence="3 4" key="1">
    <citation type="submission" date="2019-01" db="EMBL/GenBank/DDBJ databases">
        <title>Sequencing of cultivated peanut Arachis hypogaea provides insights into genome evolution and oil improvement.</title>
        <authorList>
            <person name="Chen X."/>
        </authorList>
    </citation>
    <scope>NUCLEOTIDE SEQUENCE [LARGE SCALE GENOMIC DNA]</scope>
    <source>
        <strain evidence="4">cv. Fuhuasheng</strain>
        <tissue evidence="3">Leaves</tissue>
    </source>
</reference>
<protein>
    <recommendedName>
        <fullName evidence="2">MULE transposase domain-containing protein</fullName>
    </recommendedName>
</protein>
<keyword evidence="4" id="KW-1185">Reference proteome</keyword>
<feature type="compositionally biased region" description="Basic and acidic residues" evidence="1">
    <location>
        <begin position="112"/>
        <end position="121"/>
    </location>
</feature>
<dbReference type="STRING" id="3818.A0A445BKH6"/>
<evidence type="ECO:0000259" key="2">
    <source>
        <dbReference type="Pfam" id="PF10551"/>
    </source>
</evidence>
<dbReference type="EMBL" id="SDMP01000009">
    <property type="protein sequence ID" value="RYR39183.1"/>
    <property type="molecule type" value="Genomic_DNA"/>
</dbReference>
<proteinExistence type="predicted"/>
<dbReference type="AlphaFoldDB" id="A0A445BKH6"/>
<gene>
    <name evidence="3" type="ORF">Ahy_A09g044656</name>
</gene>
<sequence>MRRSQGVVVLTNAMLVRCPCPVVSVAARSPSCLSVEDSGIGFEQSRKDNVYMAVERSLPVTAPEKIALLLPMDFRRLFNSEGKDSDGSAFDDSCRHYRASDDEYDDENVESNEGRESEEKSVGGAVDGNGSGNADDAADGGLHRPVGAKDFLGEKFATEENAYAAYKKFAKLRGFGVRKGDHSVWRVRTIVDEHNHELAPAVFAHRLPSRVMVTRHIWIVSIATSKIMAYMAGKSGGYGMLQFTKRDLYNYVQGQRVARKCDGDAAVTINYQLFGNVLAFDSTYRSNKYRKPLVVFSGSNHHKQTSIFGFALLEDEEVCTYRWALLNLLDVMGQKKPCVMVTDGDKAMRTAIAEMMPTATHRLYSWYLEKNCVQRVKESEFCKASVKLLGLHDNNWVKSTYESRETWAMVYLRGTFCAGYRTTSRCEGINAFIKGFLKSTNSILELVHSLDRVVMDYRNNEVTCQFYSTYYSPALTTGLDSIERFASKVYSRVMFREVKKQFKAMATLLFWGKDNINTTTVYTFSRMGKPNRTHKVLFDPNEEKIVIKDPVISKTKGAPRKEKESEPVSQGGPSYVEHGSHDATAPSATPQTCYCRTNERMQSESGNPGATPQARADGTTLLIAHGCSSSFCRNPVGVGSGGANFFLGGQHIEQFYITQSCSGHIGQPSAQAADPNLRNPIAWTNDDLFERWLTQVQFGEPSLDIAYYVLLFSCLALLIV</sequence>
<evidence type="ECO:0000256" key="1">
    <source>
        <dbReference type="SAM" id="MobiDB-lite"/>
    </source>
</evidence>
<feature type="domain" description="MULE transposase" evidence="2">
    <location>
        <begin position="277"/>
        <end position="371"/>
    </location>
</feature>
<evidence type="ECO:0000313" key="3">
    <source>
        <dbReference type="EMBL" id="RYR39183.1"/>
    </source>
</evidence>
<dbReference type="Pfam" id="PF10551">
    <property type="entry name" value="MULE"/>
    <property type="match status" value="1"/>
</dbReference>
<feature type="region of interest" description="Disordered" evidence="1">
    <location>
        <begin position="101"/>
        <end position="140"/>
    </location>
</feature>
<dbReference type="Proteomes" id="UP000289738">
    <property type="component" value="Chromosome A09"/>
</dbReference>
<evidence type="ECO:0000313" key="4">
    <source>
        <dbReference type="Proteomes" id="UP000289738"/>
    </source>
</evidence>
<organism evidence="3 4">
    <name type="scientific">Arachis hypogaea</name>
    <name type="common">Peanut</name>
    <dbReference type="NCBI Taxonomy" id="3818"/>
    <lineage>
        <taxon>Eukaryota</taxon>
        <taxon>Viridiplantae</taxon>
        <taxon>Streptophyta</taxon>
        <taxon>Embryophyta</taxon>
        <taxon>Tracheophyta</taxon>
        <taxon>Spermatophyta</taxon>
        <taxon>Magnoliopsida</taxon>
        <taxon>eudicotyledons</taxon>
        <taxon>Gunneridae</taxon>
        <taxon>Pentapetalae</taxon>
        <taxon>rosids</taxon>
        <taxon>fabids</taxon>
        <taxon>Fabales</taxon>
        <taxon>Fabaceae</taxon>
        <taxon>Papilionoideae</taxon>
        <taxon>50 kb inversion clade</taxon>
        <taxon>dalbergioids sensu lato</taxon>
        <taxon>Dalbergieae</taxon>
        <taxon>Pterocarpus clade</taxon>
        <taxon>Arachis</taxon>
    </lineage>
</organism>
<dbReference type="InterPro" id="IPR018289">
    <property type="entry name" value="MULE_transposase_dom"/>
</dbReference>
<dbReference type="PANTHER" id="PTHR47718">
    <property type="entry name" value="OS01G0519700 PROTEIN"/>
    <property type="match status" value="1"/>
</dbReference>
<name>A0A445BKH6_ARAHY</name>
<comment type="caution">
    <text evidence="3">The sequence shown here is derived from an EMBL/GenBank/DDBJ whole genome shotgun (WGS) entry which is preliminary data.</text>
</comment>
<accession>A0A445BKH6</accession>
<feature type="region of interest" description="Disordered" evidence="1">
    <location>
        <begin position="551"/>
        <end position="591"/>
    </location>
</feature>